<feature type="domain" description="Cation efflux protein transmembrane" evidence="9">
    <location>
        <begin position="1"/>
        <end position="61"/>
    </location>
</feature>
<comment type="subcellular location">
    <subcellularLocation>
        <location evidence="1">Membrane</location>
        <topology evidence="1">Multi-pass membrane protein</topology>
    </subcellularLocation>
</comment>
<keyword evidence="3" id="KW-0813">Transport</keyword>
<dbReference type="InterPro" id="IPR045316">
    <property type="entry name" value="Msc2-like"/>
</dbReference>
<dbReference type="OrthoDB" id="78669at2759"/>
<comment type="similarity">
    <text evidence="2">Belongs to the cation diffusion facilitator (CDF) transporter (TC 2.A.4) family. SLC30A subfamily.</text>
</comment>
<keyword evidence="11" id="KW-1185">Reference proteome</keyword>
<dbReference type="GO" id="GO:0005794">
    <property type="term" value="C:Golgi apparatus"/>
    <property type="evidence" value="ECO:0007669"/>
    <property type="project" value="TreeGrafter"/>
</dbReference>
<dbReference type="Gene3D" id="1.20.1510.10">
    <property type="entry name" value="Cation efflux protein transmembrane domain"/>
    <property type="match status" value="1"/>
</dbReference>
<evidence type="ECO:0000313" key="10">
    <source>
        <dbReference type="EMBL" id="KAJ1912035.1"/>
    </source>
</evidence>
<sequence>MEGIFLHILADTMGSAGVIVSTILIQMFGWTGFDPLASILIAGLIFASVIPLVKKTLKILLLQLPENSQPRVDSLLAETRRRFPDIVGFPSVKFWPLTENKVSGHIKVLVPLSSSNLSSSAAGNDASCRILSQNIITTFNEISKDYIPDLEECVVQVDFE</sequence>
<keyword evidence="6" id="KW-0406">Ion transport</keyword>
<name>A0A9W7ZN51_9FUNG</name>
<keyword evidence="7 8" id="KW-0472">Membrane</keyword>
<dbReference type="Proteomes" id="UP001150538">
    <property type="component" value="Unassembled WGS sequence"/>
</dbReference>
<dbReference type="Pfam" id="PF01545">
    <property type="entry name" value="Cation_efflux"/>
    <property type="match status" value="1"/>
</dbReference>
<dbReference type="GO" id="GO:1904257">
    <property type="term" value="P:zinc ion import into Golgi lumen"/>
    <property type="evidence" value="ECO:0007669"/>
    <property type="project" value="TreeGrafter"/>
</dbReference>
<feature type="transmembrane region" description="Helical" evidence="8">
    <location>
        <begin position="12"/>
        <end position="30"/>
    </location>
</feature>
<evidence type="ECO:0000256" key="8">
    <source>
        <dbReference type="SAM" id="Phobius"/>
    </source>
</evidence>
<dbReference type="GO" id="GO:0005385">
    <property type="term" value="F:zinc ion transmembrane transporter activity"/>
    <property type="evidence" value="ECO:0007669"/>
    <property type="project" value="InterPro"/>
</dbReference>
<evidence type="ECO:0000313" key="11">
    <source>
        <dbReference type="Proteomes" id="UP001150538"/>
    </source>
</evidence>
<feature type="transmembrane region" description="Helical" evidence="8">
    <location>
        <begin position="36"/>
        <end position="53"/>
    </location>
</feature>
<organism evidence="10 11">
    <name type="scientific">Mycoemilia scoparia</name>
    <dbReference type="NCBI Taxonomy" id="417184"/>
    <lineage>
        <taxon>Eukaryota</taxon>
        <taxon>Fungi</taxon>
        <taxon>Fungi incertae sedis</taxon>
        <taxon>Zoopagomycota</taxon>
        <taxon>Kickxellomycotina</taxon>
        <taxon>Kickxellomycetes</taxon>
        <taxon>Kickxellales</taxon>
        <taxon>Kickxellaceae</taxon>
        <taxon>Mycoemilia</taxon>
    </lineage>
</organism>
<evidence type="ECO:0000256" key="2">
    <source>
        <dbReference type="ARBA" id="ARBA00008873"/>
    </source>
</evidence>
<evidence type="ECO:0000256" key="4">
    <source>
        <dbReference type="ARBA" id="ARBA00022692"/>
    </source>
</evidence>
<dbReference type="InterPro" id="IPR058533">
    <property type="entry name" value="Cation_efflux_TM"/>
</dbReference>
<dbReference type="PANTHER" id="PTHR45755:SF4">
    <property type="entry name" value="ZINC TRANSPORTER 7"/>
    <property type="match status" value="1"/>
</dbReference>
<dbReference type="InterPro" id="IPR027469">
    <property type="entry name" value="Cation_efflux_TMD_sf"/>
</dbReference>
<dbReference type="GO" id="GO:0016020">
    <property type="term" value="C:membrane"/>
    <property type="evidence" value="ECO:0007669"/>
    <property type="project" value="UniProtKB-SubCell"/>
</dbReference>
<dbReference type="PANTHER" id="PTHR45755">
    <property type="match status" value="1"/>
</dbReference>
<evidence type="ECO:0000256" key="6">
    <source>
        <dbReference type="ARBA" id="ARBA00023065"/>
    </source>
</evidence>
<dbReference type="AlphaFoldDB" id="A0A9W7ZN51"/>
<dbReference type="GO" id="GO:0031410">
    <property type="term" value="C:cytoplasmic vesicle"/>
    <property type="evidence" value="ECO:0007669"/>
    <property type="project" value="TreeGrafter"/>
</dbReference>
<evidence type="ECO:0000256" key="3">
    <source>
        <dbReference type="ARBA" id="ARBA00022448"/>
    </source>
</evidence>
<dbReference type="SUPFAM" id="SSF161111">
    <property type="entry name" value="Cation efflux protein transmembrane domain-like"/>
    <property type="match status" value="1"/>
</dbReference>
<reference evidence="10" key="1">
    <citation type="submission" date="2022-07" db="EMBL/GenBank/DDBJ databases">
        <title>Phylogenomic reconstructions and comparative analyses of Kickxellomycotina fungi.</title>
        <authorList>
            <person name="Reynolds N.K."/>
            <person name="Stajich J.E."/>
            <person name="Barry K."/>
            <person name="Grigoriev I.V."/>
            <person name="Crous P."/>
            <person name="Smith M.E."/>
        </authorList>
    </citation>
    <scope>NUCLEOTIDE SEQUENCE</scope>
    <source>
        <strain evidence="10">NBRC 100468</strain>
    </source>
</reference>
<dbReference type="EMBL" id="JANBPU010000384">
    <property type="protein sequence ID" value="KAJ1912035.1"/>
    <property type="molecule type" value="Genomic_DNA"/>
</dbReference>
<evidence type="ECO:0000256" key="1">
    <source>
        <dbReference type="ARBA" id="ARBA00004141"/>
    </source>
</evidence>
<protein>
    <submittedName>
        <fullName evidence="10">Zinc transporter msc2</fullName>
    </submittedName>
</protein>
<evidence type="ECO:0000256" key="5">
    <source>
        <dbReference type="ARBA" id="ARBA00022989"/>
    </source>
</evidence>
<dbReference type="GO" id="GO:0006882">
    <property type="term" value="P:intracellular zinc ion homeostasis"/>
    <property type="evidence" value="ECO:0007669"/>
    <property type="project" value="InterPro"/>
</dbReference>
<evidence type="ECO:0000259" key="9">
    <source>
        <dbReference type="Pfam" id="PF01545"/>
    </source>
</evidence>
<comment type="caution">
    <text evidence="10">The sequence shown here is derived from an EMBL/GenBank/DDBJ whole genome shotgun (WGS) entry which is preliminary data.</text>
</comment>
<proteinExistence type="inferred from homology"/>
<keyword evidence="4 8" id="KW-0812">Transmembrane</keyword>
<evidence type="ECO:0000256" key="7">
    <source>
        <dbReference type="ARBA" id="ARBA00023136"/>
    </source>
</evidence>
<accession>A0A9W7ZN51</accession>
<gene>
    <name evidence="10" type="primary">MSC2</name>
    <name evidence="10" type="ORF">H4219_005748</name>
</gene>
<keyword evidence="5 8" id="KW-1133">Transmembrane helix</keyword>